<dbReference type="RefSeq" id="WP_120353175.1">
    <property type="nucleotide sequence ID" value="NZ_RAQO01000002.1"/>
</dbReference>
<accession>A0A420EKX3</accession>
<dbReference type="Proteomes" id="UP000286482">
    <property type="component" value="Unassembled WGS sequence"/>
</dbReference>
<dbReference type="AlphaFoldDB" id="A0A420EKX3"/>
<dbReference type="PROSITE" id="PS00409">
    <property type="entry name" value="PROKAR_NTER_METHYL"/>
    <property type="match status" value="1"/>
</dbReference>
<keyword evidence="1" id="KW-0812">Transmembrane</keyword>
<gene>
    <name evidence="2" type="ORF">DBZ36_01585</name>
</gene>
<dbReference type="NCBIfam" id="TIGR02532">
    <property type="entry name" value="IV_pilin_GFxxxE"/>
    <property type="match status" value="1"/>
</dbReference>
<proteinExistence type="predicted"/>
<evidence type="ECO:0000313" key="3">
    <source>
        <dbReference type="Proteomes" id="UP000286482"/>
    </source>
</evidence>
<dbReference type="InterPro" id="IPR012902">
    <property type="entry name" value="N_methyl_site"/>
</dbReference>
<comment type="caution">
    <text evidence="2">The sequence shown here is derived from an EMBL/GenBank/DDBJ whole genome shotgun (WGS) entry which is preliminary data.</text>
</comment>
<dbReference type="Pfam" id="PF07963">
    <property type="entry name" value="N_methyl"/>
    <property type="match status" value="1"/>
</dbReference>
<keyword evidence="1" id="KW-1133">Transmembrane helix</keyword>
<evidence type="ECO:0000256" key="1">
    <source>
        <dbReference type="SAM" id="Phobius"/>
    </source>
</evidence>
<name>A0A420EKX3_9ALTE</name>
<dbReference type="Gene3D" id="3.30.700.10">
    <property type="entry name" value="Glycoprotein, Type 4 Pilin"/>
    <property type="match status" value="1"/>
</dbReference>
<organism evidence="2 3">
    <name type="scientific">Alginatibacterium sediminis</name>
    <dbReference type="NCBI Taxonomy" id="2164068"/>
    <lineage>
        <taxon>Bacteria</taxon>
        <taxon>Pseudomonadati</taxon>
        <taxon>Pseudomonadota</taxon>
        <taxon>Gammaproteobacteria</taxon>
        <taxon>Alteromonadales</taxon>
        <taxon>Alteromonadaceae</taxon>
        <taxon>Alginatibacterium</taxon>
    </lineage>
</organism>
<feature type="transmembrane region" description="Helical" evidence="1">
    <location>
        <begin position="12"/>
        <end position="31"/>
    </location>
</feature>
<dbReference type="EMBL" id="RAQO01000002">
    <property type="protein sequence ID" value="RKF21371.1"/>
    <property type="molecule type" value="Genomic_DNA"/>
</dbReference>
<dbReference type="InterPro" id="IPR045584">
    <property type="entry name" value="Pilin-like"/>
</dbReference>
<dbReference type="SUPFAM" id="SSF54523">
    <property type="entry name" value="Pili subunits"/>
    <property type="match status" value="1"/>
</dbReference>
<sequence>MKRTSGFTLIELVIVIIILGILAVTAAPKFIDLQSDARESTLKGLEAAVKGGANLVYSKSALQGLESSSSAQDTDVDGTNVKTIFGYPANESFNSTAVVNWVDMSISTASDTGDWEFVTEGADGTEGVVKPAGFSGTGCTLTYKEATSGSLATVELDVSQC</sequence>
<keyword evidence="1" id="KW-0472">Membrane</keyword>
<reference evidence="2 3" key="1">
    <citation type="submission" date="2018-09" db="EMBL/GenBank/DDBJ databases">
        <authorList>
            <person name="Wang Z."/>
        </authorList>
    </citation>
    <scope>NUCLEOTIDE SEQUENCE [LARGE SCALE GENOMIC DNA]</scope>
    <source>
        <strain evidence="2 3">ALS 81</strain>
    </source>
</reference>
<keyword evidence="3" id="KW-1185">Reference proteome</keyword>
<evidence type="ECO:0000313" key="2">
    <source>
        <dbReference type="EMBL" id="RKF21371.1"/>
    </source>
</evidence>
<dbReference type="OrthoDB" id="6265993at2"/>
<protein>
    <submittedName>
        <fullName evidence="2">Prepilin-type N-terminal cleavage/methylation domain-containing protein</fullName>
    </submittedName>
</protein>